<evidence type="ECO:0000256" key="7">
    <source>
        <dbReference type="ARBA" id="ARBA00022676"/>
    </source>
</evidence>
<protein>
    <recommendedName>
        <fullName evidence="13">Alpha-1,4 glucan phosphorylase</fullName>
        <ecNumber evidence="13">2.4.1.1</ecNumber>
    </recommendedName>
</protein>
<keyword evidence="7 13" id="KW-0328">Glycosyltransferase</keyword>
<name>A0A512MAR0_9BACT</name>
<dbReference type="Gene3D" id="3.40.50.2000">
    <property type="entry name" value="Glycogen Phosphorylase B"/>
    <property type="match status" value="2"/>
</dbReference>
<keyword evidence="5" id="KW-0963">Cytoplasm</keyword>
<dbReference type="FunFam" id="3.40.50.2000:FF:000003">
    <property type="entry name" value="Alpha-1,4 glucan phosphorylase"/>
    <property type="match status" value="1"/>
</dbReference>
<comment type="similarity">
    <text evidence="4 13">Belongs to the glycogen phosphorylase family.</text>
</comment>
<dbReference type="SUPFAM" id="SSF53756">
    <property type="entry name" value="UDP-Glycosyltransferase/glycogen phosphorylase"/>
    <property type="match status" value="1"/>
</dbReference>
<dbReference type="Proteomes" id="UP000321577">
    <property type="component" value="Unassembled WGS sequence"/>
</dbReference>
<evidence type="ECO:0000256" key="4">
    <source>
        <dbReference type="ARBA" id="ARBA00006047"/>
    </source>
</evidence>
<dbReference type="EMBL" id="BKAG01000022">
    <property type="protein sequence ID" value="GEP43827.1"/>
    <property type="molecule type" value="Genomic_DNA"/>
</dbReference>
<evidence type="ECO:0000256" key="12">
    <source>
        <dbReference type="PIRSR" id="PIRSR000460-1"/>
    </source>
</evidence>
<evidence type="ECO:0000256" key="10">
    <source>
        <dbReference type="ARBA" id="ARBA00023277"/>
    </source>
</evidence>
<keyword evidence="15" id="KW-1185">Reference proteome</keyword>
<sequence length="837" mass="94340">MISDLSIPLSSLSPATPMTPAPCDLGNSTEAIKSSIVNHVRFTLGAYVDSASPNDWWVATCLAVRDRVMDSATKSRTLHRKSGVRRIHYLSLEYLMGRLLENNLRNSGLYDSVKQALSEMGKDLDALLQSEPDMGLGNGGLGRLAACFMDSLSTMNLPAIGYGIHYEFGLFRQEFVNGRQVEHPDAWMRDGSPWKIARPSYRQRVQLYGRVTQRFDENGNPHAQWVDTKCLLGLPWDIPIVGYDSHTVNVLRLWQAQADEDFNFKIFNEGSYIEALREKAIAETVSKVLYPNDATESGKELRLVQQYFFVACSLADIVRRFKNGYSLPWSEFPSKAAIQLNDTHPAVAIPELMRILLDEENLDWGSAWKICQETFSYTNHTLLPEALEMWSVGLFERVLPRHLQIIYRINAQFLDGPVEARWPGDAAKKRVLSLIDERGGKYVRMAHMSVLGGHATNGVAALHTRLLCERLFPEFHELFPERFVNITNGVTFRRWLDVCNPQLSSLITETIGEGWKKDASKLRGLDASADDAGFRDRYRAIKRHHKVVLAKIIQDSCGVCVSPDALFDVQIKRLHEYKRQHLNLLNIVTLYRQILNNPKADFHPRVFIFGAKAAPGYFLAKNIIHAINSLANKVNNDPRVGDKLKVVFLPNYGVSLAEKIIPAADLSEQISTAGKEASGTGNMKLALNGALTIGTLDGANVEIAEEVGDDNIFIFGLTVEQVTDLKARGYNPWEYYWNNEALRDTIDWIGSDYFTGHAHDFKPLRDSFLEHGDPYLCLADYQMYVDAQAKVDAAYKQPELWTKMAVLNTARVGFFSSDRTIQDYADKVWKLPQVAVP</sequence>
<keyword evidence="10 13" id="KW-0119">Carbohydrate metabolism</keyword>
<dbReference type="AlphaFoldDB" id="A0A512MAR0"/>
<dbReference type="GO" id="GO:0005980">
    <property type="term" value="P:glycogen catabolic process"/>
    <property type="evidence" value="ECO:0007669"/>
    <property type="project" value="TreeGrafter"/>
</dbReference>
<dbReference type="InterPro" id="IPR011833">
    <property type="entry name" value="Glycg_phsphrylas"/>
</dbReference>
<dbReference type="GO" id="GO:0030170">
    <property type="term" value="F:pyridoxal phosphate binding"/>
    <property type="evidence" value="ECO:0007669"/>
    <property type="project" value="InterPro"/>
</dbReference>
<feature type="modified residue" description="N6-(pyridoxal phosphate)lysine" evidence="12">
    <location>
        <position position="684"/>
    </location>
</feature>
<dbReference type="CDD" id="cd04300">
    <property type="entry name" value="GT35_Glycogen_Phosphorylase"/>
    <property type="match status" value="1"/>
</dbReference>
<evidence type="ECO:0000256" key="13">
    <source>
        <dbReference type="RuleBase" id="RU000587"/>
    </source>
</evidence>
<comment type="function">
    <text evidence="13">Allosteric enzyme that catalyzes the rate-limiting step in glycogen catabolism, the phosphorolytic cleavage of glycogen to produce glucose-1-phosphate, and plays a central role in maintaining cellular and organismal glucose homeostasis.</text>
</comment>
<dbReference type="PANTHER" id="PTHR11468">
    <property type="entry name" value="GLYCOGEN PHOSPHORYLASE"/>
    <property type="match status" value="1"/>
</dbReference>
<dbReference type="PANTHER" id="PTHR11468:SF25">
    <property type="entry name" value="MALTODEXTRIN PHOSPHORYLASE"/>
    <property type="match status" value="1"/>
</dbReference>
<evidence type="ECO:0000313" key="15">
    <source>
        <dbReference type="Proteomes" id="UP000321577"/>
    </source>
</evidence>
<accession>A0A512MAR0</accession>
<evidence type="ECO:0000256" key="6">
    <source>
        <dbReference type="ARBA" id="ARBA00022533"/>
    </source>
</evidence>
<comment type="caution">
    <text evidence="14">The sequence shown here is derived from an EMBL/GenBank/DDBJ whole genome shotgun (WGS) entry which is preliminary data.</text>
</comment>
<dbReference type="InterPro" id="IPR035090">
    <property type="entry name" value="Pyridoxal_P_attach_site"/>
</dbReference>
<comment type="cofactor">
    <cofactor evidence="2 13">
        <name>pyridoxal 5'-phosphate</name>
        <dbReference type="ChEBI" id="CHEBI:597326"/>
    </cofactor>
</comment>
<evidence type="ECO:0000256" key="1">
    <source>
        <dbReference type="ARBA" id="ARBA00001275"/>
    </source>
</evidence>
<comment type="catalytic activity">
    <reaction evidence="1 13">
        <text>[(1-&gt;4)-alpha-D-glucosyl](n) + phosphate = [(1-&gt;4)-alpha-D-glucosyl](n-1) + alpha-D-glucose 1-phosphate</text>
        <dbReference type="Rhea" id="RHEA:41732"/>
        <dbReference type="Rhea" id="RHEA-COMP:9584"/>
        <dbReference type="Rhea" id="RHEA-COMP:9586"/>
        <dbReference type="ChEBI" id="CHEBI:15444"/>
        <dbReference type="ChEBI" id="CHEBI:43474"/>
        <dbReference type="ChEBI" id="CHEBI:58601"/>
        <dbReference type="EC" id="2.4.1.1"/>
    </reaction>
</comment>
<comment type="subcellular location">
    <subcellularLocation>
        <location evidence="3">Cytoplasm</location>
    </subcellularLocation>
</comment>
<evidence type="ECO:0000256" key="2">
    <source>
        <dbReference type="ARBA" id="ARBA00001933"/>
    </source>
</evidence>
<evidence type="ECO:0000256" key="3">
    <source>
        <dbReference type="ARBA" id="ARBA00004496"/>
    </source>
</evidence>
<dbReference type="PROSITE" id="PS00102">
    <property type="entry name" value="PHOSPHORYLASE"/>
    <property type="match status" value="1"/>
</dbReference>
<dbReference type="PIRSF" id="PIRSF000460">
    <property type="entry name" value="Pprylas_GlgP"/>
    <property type="match status" value="1"/>
</dbReference>
<evidence type="ECO:0000256" key="9">
    <source>
        <dbReference type="ARBA" id="ARBA00022898"/>
    </source>
</evidence>
<evidence type="ECO:0000256" key="8">
    <source>
        <dbReference type="ARBA" id="ARBA00022679"/>
    </source>
</evidence>
<dbReference type="Pfam" id="PF00343">
    <property type="entry name" value="Phosphorylase"/>
    <property type="match status" value="1"/>
</dbReference>
<evidence type="ECO:0000256" key="5">
    <source>
        <dbReference type="ARBA" id="ARBA00022490"/>
    </source>
</evidence>
<evidence type="ECO:0000313" key="14">
    <source>
        <dbReference type="EMBL" id="GEP43827.1"/>
    </source>
</evidence>
<dbReference type="EC" id="2.4.1.1" evidence="13"/>
<gene>
    <name evidence="14" type="ORF">BGE01nite_31180</name>
</gene>
<keyword evidence="6" id="KW-0021">Allosteric enzyme</keyword>
<proteinExistence type="inferred from homology"/>
<comment type="function">
    <text evidence="11">Phosphorylase is an important allosteric enzyme in carbohydrate metabolism. Enzymes from different sources differ in their regulatory mechanisms and in their natural substrates. However, all known phosphorylases share catalytic and structural properties.</text>
</comment>
<keyword evidence="8 13" id="KW-0808">Transferase</keyword>
<organism evidence="14 15">
    <name type="scientific">Brevifollis gellanilyticus</name>
    <dbReference type="NCBI Taxonomy" id="748831"/>
    <lineage>
        <taxon>Bacteria</taxon>
        <taxon>Pseudomonadati</taxon>
        <taxon>Verrucomicrobiota</taxon>
        <taxon>Verrucomicrobiia</taxon>
        <taxon>Verrucomicrobiales</taxon>
        <taxon>Verrucomicrobiaceae</taxon>
    </lineage>
</organism>
<dbReference type="InterPro" id="IPR000811">
    <property type="entry name" value="Glyco_trans_35"/>
</dbReference>
<keyword evidence="9 12" id="KW-0663">Pyridoxal phosphate</keyword>
<dbReference type="FunFam" id="3.40.50.2000:FF:000153">
    <property type="entry name" value="Alpha-1,4 glucan phosphorylase"/>
    <property type="match status" value="1"/>
</dbReference>
<dbReference type="GO" id="GO:0005737">
    <property type="term" value="C:cytoplasm"/>
    <property type="evidence" value="ECO:0007669"/>
    <property type="project" value="UniProtKB-SubCell"/>
</dbReference>
<reference evidence="14 15" key="1">
    <citation type="submission" date="2019-07" db="EMBL/GenBank/DDBJ databases">
        <title>Whole genome shotgun sequence of Brevifollis gellanilyticus NBRC 108608.</title>
        <authorList>
            <person name="Hosoyama A."/>
            <person name="Uohara A."/>
            <person name="Ohji S."/>
            <person name="Ichikawa N."/>
        </authorList>
    </citation>
    <scope>NUCLEOTIDE SEQUENCE [LARGE SCALE GENOMIC DNA]</scope>
    <source>
        <strain evidence="14 15">NBRC 108608</strain>
    </source>
</reference>
<evidence type="ECO:0000256" key="11">
    <source>
        <dbReference type="ARBA" id="ARBA00025174"/>
    </source>
</evidence>
<dbReference type="NCBIfam" id="TIGR02093">
    <property type="entry name" value="P_ylase"/>
    <property type="match status" value="1"/>
</dbReference>
<dbReference type="GO" id="GO:0008184">
    <property type="term" value="F:glycogen phosphorylase activity"/>
    <property type="evidence" value="ECO:0007669"/>
    <property type="project" value="InterPro"/>
</dbReference>